<feature type="transmembrane region" description="Helical" evidence="1">
    <location>
        <begin position="123"/>
        <end position="141"/>
    </location>
</feature>
<accession>A0A0R3N364</accession>
<keyword evidence="4" id="KW-1185">Reference proteome</keyword>
<evidence type="ECO:0000259" key="2">
    <source>
        <dbReference type="Pfam" id="PF07331"/>
    </source>
</evidence>
<sequence length="160" mass="16717">MISRRALEIVAAALTGIFGVVVIVSSIDNDIGWSSAGVDAGTFPFLTGIIIVLGSLYNMGQGAMGRGSLAMVRIAVTPSELRRLAGLFVPAAIFVAVIPLVGMYLASAGYVFAVLALPRRQSVLRALVIAAATPLTLYVVFERMFQVSLPRGALAAAFGF</sequence>
<keyword evidence="1" id="KW-0812">Transmembrane</keyword>
<evidence type="ECO:0000313" key="3">
    <source>
        <dbReference type="EMBL" id="KRR24461.1"/>
    </source>
</evidence>
<dbReference type="OrthoDB" id="6183775at2"/>
<dbReference type="Proteomes" id="UP000052023">
    <property type="component" value="Unassembled WGS sequence"/>
</dbReference>
<dbReference type="AlphaFoldDB" id="A0A0R3N364"/>
<protein>
    <submittedName>
        <fullName evidence="3">Tripartite tricarboxylate transporter TctB</fullName>
    </submittedName>
</protein>
<dbReference type="EMBL" id="LLYA01000154">
    <property type="protein sequence ID" value="KRR24461.1"/>
    <property type="molecule type" value="Genomic_DNA"/>
</dbReference>
<proteinExistence type="predicted"/>
<organism evidence="3 4">
    <name type="scientific">Bradyrhizobium retamae</name>
    <dbReference type="NCBI Taxonomy" id="1300035"/>
    <lineage>
        <taxon>Bacteria</taxon>
        <taxon>Pseudomonadati</taxon>
        <taxon>Pseudomonadota</taxon>
        <taxon>Alphaproteobacteria</taxon>
        <taxon>Hyphomicrobiales</taxon>
        <taxon>Nitrobacteraceae</taxon>
        <taxon>Bradyrhizobium</taxon>
    </lineage>
</organism>
<feature type="transmembrane region" description="Helical" evidence="1">
    <location>
        <begin position="84"/>
        <end position="117"/>
    </location>
</feature>
<comment type="caution">
    <text evidence="3">The sequence shown here is derived from an EMBL/GenBank/DDBJ whole genome shotgun (WGS) entry which is preliminary data.</text>
</comment>
<keyword evidence="1" id="KW-0472">Membrane</keyword>
<name>A0A0R3N364_9BRAD</name>
<reference evidence="3 4" key="1">
    <citation type="submission" date="2014-03" db="EMBL/GenBank/DDBJ databases">
        <title>Bradyrhizobium valentinum sp. nov., isolated from effective nodules of Lupinus mariae-josephae, a lupine endemic of basic-lime soils in Eastern Spain.</title>
        <authorList>
            <person name="Duran D."/>
            <person name="Rey L."/>
            <person name="Navarro A."/>
            <person name="Busquets A."/>
            <person name="Imperial J."/>
            <person name="Ruiz-Argueso T."/>
        </authorList>
    </citation>
    <scope>NUCLEOTIDE SEQUENCE [LARGE SCALE GENOMIC DNA]</scope>
    <source>
        <strain evidence="3 4">Ro19</strain>
    </source>
</reference>
<keyword evidence="1" id="KW-1133">Transmembrane helix</keyword>
<dbReference type="RefSeq" id="WP_057844198.1">
    <property type="nucleotide sequence ID" value="NZ_LLYA01000154.1"/>
</dbReference>
<dbReference type="InterPro" id="IPR009936">
    <property type="entry name" value="DUF1468"/>
</dbReference>
<evidence type="ECO:0000313" key="4">
    <source>
        <dbReference type="Proteomes" id="UP000052023"/>
    </source>
</evidence>
<dbReference type="Pfam" id="PF07331">
    <property type="entry name" value="TctB"/>
    <property type="match status" value="1"/>
</dbReference>
<feature type="domain" description="DUF1468" evidence="2">
    <location>
        <begin position="9"/>
        <end position="150"/>
    </location>
</feature>
<feature type="transmembrane region" description="Helical" evidence="1">
    <location>
        <begin position="42"/>
        <end position="63"/>
    </location>
</feature>
<gene>
    <name evidence="3" type="ORF">CQ13_25220</name>
</gene>
<evidence type="ECO:0000256" key="1">
    <source>
        <dbReference type="SAM" id="Phobius"/>
    </source>
</evidence>
<feature type="transmembrane region" description="Helical" evidence="1">
    <location>
        <begin position="7"/>
        <end position="27"/>
    </location>
</feature>